<reference evidence="4" key="1">
    <citation type="submission" date="2019-07" db="EMBL/GenBank/DDBJ databases">
        <title>Complete Genome Sequences of Vibrion rotiferianus strain AM7.</title>
        <authorList>
            <person name="Miyazaki K."/>
            <person name="Wiseschart A."/>
            <person name="Pootanakit K."/>
            <person name="Ishimori K."/>
            <person name="Kitahara K."/>
        </authorList>
    </citation>
    <scope>NUCLEOTIDE SEQUENCE [LARGE SCALE GENOMIC DNA]</scope>
    <source>
        <strain evidence="4">AM7</strain>
    </source>
</reference>
<dbReference type="PANTHER" id="PTHR37423">
    <property type="entry name" value="SOLUBLE LYTIC MUREIN TRANSGLYCOSYLASE-RELATED"/>
    <property type="match status" value="1"/>
</dbReference>
<evidence type="ECO:0000313" key="4">
    <source>
        <dbReference type="Proteomes" id="UP000315115"/>
    </source>
</evidence>
<organism evidence="3 4">
    <name type="scientific">Vibrio rotiferianus</name>
    <dbReference type="NCBI Taxonomy" id="190895"/>
    <lineage>
        <taxon>Bacteria</taxon>
        <taxon>Pseudomonadati</taxon>
        <taxon>Pseudomonadota</taxon>
        <taxon>Gammaproteobacteria</taxon>
        <taxon>Vibrionales</taxon>
        <taxon>Vibrionaceae</taxon>
        <taxon>Vibrio</taxon>
    </lineage>
</organism>
<protein>
    <submittedName>
        <fullName evidence="3">Murein transglycosylase</fullName>
    </submittedName>
</protein>
<dbReference type="InterPro" id="IPR023346">
    <property type="entry name" value="Lysozyme-like_dom_sf"/>
</dbReference>
<dbReference type="Proteomes" id="UP000315115">
    <property type="component" value="Chromosome 2"/>
</dbReference>
<comment type="similarity">
    <text evidence="1">Belongs to the transglycosylase Slt family.</text>
</comment>
<name>A0A510ID29_9VIBR</name>
<dbReference type="SUPFAM" id="SSF53955">
    <property type="entry name" value="Lysozyme-like"/>
    <property type="match status" value="1"/>
</dbReference>
<dbReference type="EMBL" id="AP019799">
    <property type="protein sequence ID" value="BBL91705.1"/>
    <property type="molecule type" value="Genomic_DNA"/>
</dbReference>
<sequence length="247" mass="27536">MKNTPSNVSLIRSLSLLPFLHRRASAFLFIASLLISQAVYGQPQTQAIQQQVALLQPYQEQINKRLTHSQALVGHIAERLTKKSLPKSLILIPMLESSYNTQAVSHAGAAGLWQLIPSTAKRFGLKIDETKDERFNAHESTDAALDYLAFLYNKFGEDLSLTLAAYNAGEGRVDRAIRRAKTNHYSSLTLPTETTQYVARFYALNQIVNLGEVIPQRLKSYALFGSNFTANNQPLVDLKPLPPLINL</sequence>
<evidence type="ECO:0000259" key="2">
    <source>
        <dbReference type="Pfam" id="PF01464"/>
    </source>
</evidence>
<dbReference type="RefSeq" id="WP_232055392.1">
    <property type="nucleotide sequence ID" value="NZ_AP019799.1"/>
</dbReference>
<dbReference type="InterPro" id="IPR008258">
    <property type="entry name" value="Transglycosylase_SLT_dom_1"/>
</dbReference>
<dbReference type="Gene3D" id="1.10.530.10">
    <property type="match status" value="1"/>
</dbReference>
<gene>
    <name evidence="3" type="ORF">VroAM7_43580</name>
</gene>
<dbReference type="CDD" id="cd16894">
    <property type="entry name" value="MltD-like"/>
    <property type="match status" value="1"/>
</dbReference>
<accession>A0A510ID29</accession>
<evidence type="ECO:0000256" key="1">
    <source>
        <dbReference type="ARBA" id="ARBA00007734"/>
    </source>
</evidence>
<evidence type="ECO:0000313" key="3">
    <source>
        <dbReference type="EMBL" id="BBL91705.1"/>
    </source>
</evidence>
<feature type="domain" description="Transglycosylase SLT" evidence="2">
    <location>
        <begin position="81"/>
        <end position="184"/>
    </location>
</feature>
<dbReference type="PANTHER" id="PTHR37423:SF2">
    <property type="entry name" value="MEMBRANE-BOUND LYTIC MUREIN TRANSGLYCOSYLASE C"/>
    <property type="match status" value="1"/>
</dbReference>
<proteinExistence type="inferred from homology"/>
<dbReference type="Pfam" id="PF01464">
    <property type="entry name" value="SLT"/>
    <property type="match status" value="1"/>
</dbReference>
<dbReference type="AlphaFoldDB" id="A0A510ID29"/>